<sequence length="141" mass="15294">MSRSHVMTQNRSLFERLDSGVGRSPQGCIVESVASHLANMLSTRVGSVQTLPDYGLPDLNDMRLSLHDALSQARFLIERSIQAYEPRLKDVCVRAIPQDRDPLALAFSIEGAMEVGGLTQTVAFCASLAPGAQVEVKPDVV</sequence>
<dbReference type="PANTHER" id="PTHR38595">
    <property type="entry name" value="CYTOPLASMIC PROTEIN-RELATED"/>
    <property type="match status" value="1"/>
</dbReference>
<dbReference type="InterPro" id="IPR053176">
    <property type="entry name" value="T6SS_TssE1-like"/>
</dbReference>
<dbReference type="SUPFAM" id="SSF160719">
    <property type="entry name" value="gpW/gp25-like"/>
    <property type="match status" value="1"/>
</dbReference>
<gene>
    <name evidence="2" type="primary">tssE</name>
    <name evidence="2" type="ORF">HX826_16290</name>
</gene>
<dbReference type="AlphaFoldDB" id="A0A1H2ISU2"/>
<evidence type="ECO:0000313" key="3">
    <source>
        <dbReference type="Proteomes" id="UP000546584"/>
    </source>
</evidence>
<dbReference type="PANTHER" id="PTHR38595:SF2">
    <property type="entry name" value="TYPE VI SECRETION SYSTEM BASEPLATE SUBUNIT TSSE"/>
    <property type="match status" value="1"/>
</dbReference>
<evidence type="ECO:0000313" key="2">
    <source>
        <dbReference type="EMBL" id="NWD43433.1"/>
    </source>
</evidence>
<dbReference type="InterPro" id="IPR017737">
    <property type="entry name" value="TssE1-like"/>
</dbReference>
<dbReference type="EMBL" id="JACAQR010000021">
    <property type="protein sequence ID" value="NWD43433.1"/>
    <property type="molecule type" value="Genomic_DNA"/>
</dbReference>
<feature type="domain" description="IraD/Gp25-like" evidence="1">
    <location>
        <begin position="31"/>
        <end position="114"/>
    </location>
</feature>
<organism evidence="2 3">
    <name type="scientific">Pseudomonas yamanorum</name>
    <dbReference type="NCBI Taxonomy" id="515393"/>
    <lineage>
        <taxon>Bacteria</taxon>
        <taxon>Pseudomonadati</taxon>
        <taxon>Pseudomonadota</taxon>
        <taxon>Gammaproteobacteria</taxon>
        <taxon>Pseudomonadales</taxon>
        <taxon>Pseudomonadaceae</taxon>
        <taxon>Pseudomonas</taxon>
    </lineage>
</organism>
<protein>
    <submittedName>
        <fullName evidence="2">Type VI secretion system baseplate subunit TssE</fullName>
    </submittedName>
</protein>
<name>A0A1H2ISU2_9PSED</name>
<dbReference type="RefSeq" id="WP_093208900.1">
    <property type="nucleotide sequence ID" value="NZ_CP012400.2"/>
</dbReference>
<comment type="caution">
    <text evidence="2">The sequence shown here is derived from an EMBL/GenBank/DDBJ whole genome shotgun (WGS) entry which is preliminary data.</text>
</comment>
<accession>A0A1H2ISU2</accession>
<dbReference type="Gene3D" id="3.10.450.40">
    <property type="match status" value="1"/>
</dbReference>
<dbReference type="Proteomes" id="UP000546584">
    <property type="component" value="Unassembled WGS sequence"/>
</dbReference>
<dbReference type="OrthoDB" id="6399624at2"/>
<evidence type="ECO:0000259" key="1">
    <source>
        <dbReference type="Pfam" id="PF04965"/>
    </source>
</evidence>
<dbReference type="Pfam" id="PF04965">
    <property type="entry name" value="GPW_gp25"/>
    <property type="match status" value="1"/>
</dbReference>
<dbReference type="InterPro" id="IPR007048">
    <property type="entry name" value="IraD/Gp25-like"/>
</dbReference>
<dbReference type="GeneID" id="93516405"/>
<dbReference type="NCBIfam" id="TIGR03357">
    <property type="entry name" value="VI_zyme"/>
    <property type="match status" value="1"/>
</dbReference>
<reference evidence="2 3" key="1">
    <citation type="submission" date="2020-04" db="EMBL/GenBank/DDBJ databases">
        <title>Molecular characterization of pseudomonads from Agaricus bisporus reveal novel blotch 2 pathogens in Western Europe.</title>
        <authorList>
            <person name="Taparia T."/>
            <person name="Krijger M."/>
            <person name="Haynes E."/>
            <person name="Elpinstone J.G."/>
            <person name="Noble R."/>
            <person name="Van Der Wolf J."/>
        </authorList>
    </citation>
    <scope>NUCLEOTIDE SEQUENCE [LARGE SCALE GENOMIC DNA]</scope>
    <source>
        <strain evidence="2 3">IPO3753</strain>
    </source>
</reference>
<proteinExistence type="predicted"/>